<dbReference type="Proteomes" id="UP000663879">
    <property type="component" value="Unassembled WGS sequence"/>
</dbReference>
<name>A0A813WRK1_9BILA</name>
<protein>
    <submittedName>
        <fullName evidence="1">Uncharacterized protein</fullName>
    </submittedName>
</protein>
<dbReference type="AlphaFoldDB" id="A0A813WRK1"/>
<dbReference type="EMBL" id="CAJNOC010001355">
    <property type="protein sequence ID" value="CAF0857586.1"/>
    <property type="molecule type" value="Genomic_DNA"/>
</dbReference>
<gene>
    <name evidence="1" type="ORF">OXX778_LOCUS9274</name>
</gene>
<dbReference type="OrthoDB" id="10221226at2759"/>
<evidence type="ECO:0000313" key="1">
    <source>
        <dbReference type="EMBL" id="CAF0857586.1"/>
    </source>
</evidence>
<evidence type="ECO:0000313" key="2">
    <source>
        <dbReference type="Proteomes" id="UP000663879"/>
    </source>
</evidence>
<reference evidence="1" key="1">
    <citation type="submission" date="2021-02" db="EMBL/GenBank/DDBJ databases">
        <authorList>
            <person name="Nowell W R."/>
        </authorList>
    </citation>
    <scope>NUCLEOTIDE SEQUENCE</scope>
    <source>
        <strain evidence="1">Ploen Becks lab</strain>
    </source>
</reference>
<accession>A0A813WRK1</accession>
<sequence length="126" mass="14721">MRESRGTMHNLLKYHLAEQWYRSINQKNENIFESLLITLKIYYDNLRNKSDLSNIKNKICINIKNNIDKLFDLSNLSNDELRSRIAAHGRFDELSSLPLLANPARKDSRIMFLTLATVLDIINKKA</sequence>
<proteinExistence type="predicted"/>
<keyword evidence="2" id="KW-1185">Reference proteome</keyword>
<comment type="caution">
    <text evidence="1">The sequence shown here is derived from an EMBL/GenBank/DDBJ whole genome shotgun (WGS) entry which is preliminary data.</text>
</comment>
<organism evidence="1 2">
    <name type="scientific">Brachionus calyciflorus</name>
    <dbReference type="NCBI Taxonomy" id="104777"/>
    <lineage>
        <taxon>Eukaryota</taxon>
        <taxon>Metazoa</taxon>
        <taxon>Spiralia</taxon>
        <taxon>Gnathifera</taxon>
        <taxon>Rotifera</taxon>
        <taxon>Eurotatoria</taxon>
        <taxon>Monogononta</taxon>
        <taxon>Pseudotrocha</taxon>
        <taxon>Ploima</taxon>
        <taxon>Brachionidae</taxon>
        <taxon>Brachionus</taxon>
    </lineage>
</organism>